<feature type="region of interest" description="Disordered" evidence="1">
    <location>
        <begin position="16"/>
        <end position="47"/>
    </location>
</feature>
<proteinExistence type="predicted"/>
<comment type="caution">
    <text evidence="2">The sequence shown here is derived from an EMBL/GenBank/DDBJ whole genome shotgun (WGS) entry which is preliminary data.</text>
</comment>
<dbReference type="EMBL" id="CANTFM010001837">
    <property type="protein sequence ID" value="CAI5743185.1"/>
    <property type="molecule type" value="Genomic_DNA"/>
</dbReference>
<dbReference type="AlphaFoldDB" id="A0AAV0V5Q1"/>
<organism evidence="2 3">
    <name type="scientific">Peronospora destructor</name>
    <dbReference type="NCBI Taxonomy" id="86335"/>
    <lineage>
        <taxon>Eukaryota</taxon>
        <taxon>Sar</taxon>
        <taxon>Stramenopiles</taxon>
        <taxon>Oomycota</taxon>
        <taxon>Peronosporomycetes</taxon>
        <taxon>Peronosporales</taxon>
        <taxon>Peronosporaceae</taxon>
        <taxon>Peronospora</taxon>
    </lineage>
</organism>
<name>A0AAV0V5Q1_9STRA</name>
<evidence type="ECO:0000256" key="1">
    <source>
        <dbReference type="SAM" id="MobiDB-lite"/>
    </source>
</evidence>
<sequence>MTATVESFFPALSAQAKRSKKRSSTIESRTVTRLRRPASQSTANAHRLRKPGLGLTLSEDAEKCIVVAKELGIDNALFTASAPWRKISSKTQLDHVGIALSES</sequence>
<reference evidence="2" key="1">
    <citation type="submission" date="2022-12" db="EMBL/GenBank/DDBJ databases">
        <authorList>
            <person name="Webb A."/>
        </authorList>
    </citation>
    <scope>NUCLEOTIDE SEQUENCE</scope>
    <source>
        <strain evidence="2">Pd1</strain>
    </source>
</reference>
<keyword evidence="3" id="KW-1185">Reference proteome</keyword>
<evidence type="ECO:0000313" key="3">
    <source>
        <dbReference type="Proteomes" id="UP001162029"/>
    </source>
</evidence>
<protein>
    <submittedName>
        <fullName evidence="2">Uncharacterized protein</fullName>
    </submittedName>
</protein>
<dbReference type="Proteomes" id="UP001162029">
    <property type="component" value="Unassembled WGS sequence"/>
</dbReference>
<evidence type="ECO:0000313" key="2">
    <source>
        <dbReference type="EMBL" id="CAI5743185.1"/>
    </source>
</evidence>
<gene>
    <name evidence="2" type="ORF">PDE001_LOCUS8598</name>
</gene>
<accession>A0AAV0V5Q1</accession>